<evidence type="ECO:0000313" key="3">
    <source>
        <dbReference type="EMBL" id="MBB5375011.1"/>
    </source>
</evidence>
<feature type="signal peptide" evidence="1">
    <location>
        <begin position="1"/>
        <end position="21"/>
    </location>
</feature>
<dbReference type="Proteomes" id="UP000539473">
    <property type="component" value="Unassembled WGS sequence"/>
</dbReference>
<protein>
    <submittedName>
        <fullName evidence="3">Uncharacterized protein</fullName>
    </submittedName>
</protein>
<proteinExistence type="predicted"/>
<keyword evidence="5" id="KW-1185">Reference proteome</keyword>
<dbReference type="AlphaFoldDB" id="A0A7W8KBE7"/>
<reference evidence="5" key="2">
    <citation type="journal article" date="2019" name="Int. J. Syst. Evol. Microbiol.">
        <title>The Global Catalogue of Microorganisms (GCM) 10K type strain sequencing project: providing services to taxonomists for standard genome sequencing and annotation.</title>
        <authorList>
            <consortium name="The Broad Institute Genomics Platform"/>
            <consortium name="The Broad Institute Genome Sequencing Center for Infectious Disease"/>
            <person name="Wu L."/>
            <person name="Ma J."/>
        </authorList>
    </citation>
    <scope>NUCLEOTIDE SEQUENCE [LARGE SCALE GENOMIC DNA]</scope>
    <source>
        <strain evidence="5">CGMCC 1.18437</strain>
    </source>
</reference>
<evidence type="ECO:0000313" key="4">
    <source>
        <dbReference type="Proteomes" id="UP000539473"/>
    </source>
</evidence>
<organism evidence="3 4">
    <name type="scientific">Deinococcus metalli</name>
    <dbReference type="NCBI Taxonomy" id="1141878"/>
    <lineage>
        <taxon>Bacteria</taxon>
        <taxon>Thermotogati</taxon>
        <taxon>Deinococcota</taxon>
        <taxon>Deinococci</taxon>
        <taxon>Deinococcales</taxon>
        <taxon>Deinococcaceae</taxon>
        <taxon>Deinococcus</taxon>
    </lineage>
</organism>
<name>A0A7W8KBE7_9DEIO</name>
<dbReference type="EMBL" id="JACHFK010000001">
    <property type="protein sequence ID" value="MBB5375011.1"/>
    <property type="molecule type" value="Genomic_DNA"/>
</dbReference>
<accession>A0A7W8KBE7</accession>
<dbReference type="RefSeq" id="WP_184109262.1">
    <property type="nucleotide sequence ID" value="NZ_BNAJ01000001.1"/>
</dbReference>
<feature type="chain" id="PRO_5031330136" evidence="1">
    <location>
        <begin position="22"/>
        <end position="150"/>
    </location>
</feature>
<evidence type="ECO:0000313" key="5">
    <source>
        <dbReference type="Proteomes" id="UP000619376"/>
    </source>
</evidence>
<dbReference type="Proteomes" id="UP000619376">
    <property type="component" value="Unassembled WGS sequence"/>
</dbReference>
<comment type="caution">
    <text evidence="3">The sequence shown here is derived from an EMBL/GenBank/DDBJ whole genome shotgun (WGS) entry which is preliminary data.</text>
</comment>
<reference evidence="3 4" key="3">
    <citation type="submission" date="2020-08" db="EMBL/GenBank/DDBJ databases">
        <title>Genomic Encyclopedia of Type Strains, Phase IV (KMG-IV): sequencing the most valuable type-strain genomes for metagenomic binning, comparative biology and taxonomic classification.</title>
        <authorList>
            <person name="Goeker M."/>
        </authorList>
    </citation>
    <scope>NUCLEOTIDE SEQUENCE [LARGE SCALE GENOMIC DNA]</scope>
    <source>
        <strain evidence="3 4">DSM 27521</strain>
    </source>
</reference>
<reference evidence="2" key="1">
    <citation type="journal article" date="2014" name="Int. J. Syst. Evol. Microbiol.">
        <title>Complete genome of a new Firmicutes species belonging to the dominant human colonic microbiota ('Ruminococcus bicirculans') reveals two chromosomes and a selective capacity to utilize plant glucans.</title>
        <authorList>
            <consortium name="NISC Comparative Sequencing Program"/>
            <person name="Wegmann U."/>
            <person name="Louis P."/>
            <person name="Goesmann A."/>
            <person name="Henrissat B."/>
            <person name="Duncan S.H."/>
            <person name="Flint H.J."/>
        </authorList>
    </citation>
    <scope>NUCLEOTIDE SEQUENCE</scope>
    <source>
        <strain evidence="2">CGMCC 1.18437</strain>
    </source>
</reference>
<evidence type="ECO:0000313" key="2">
    <source>
        <dbReference type="EMBL" id="GHF32098.1"/>
    </source>
</evidence>
<sequence>MKQRSLLALLLALTSAPAATAVSPTTLLVTFRLPAGAHVNARAPSTLVLSAGTFARTVALTGPRDPADRDGNLARLDDVRVGLPVRAGTRVTLQARLYVCDAVAGICTVRQRQQVVTLKPGETTVVVDGREGRENRTVHHPPVVYRSPRT</sequence>
<reference evidence="2" key="4">
    <citation type="submission" date="2024-05" db="EMBL/GenBank/DDBJ databases">
        <authorList>
            <person name="Sun Q."/>
            <person name="Zhou Y."/>
        </authorList>
    </citation>
    <scope>NUCLEOTIDE SEQUENCE</scope>
    <source>
        <strain evidence="2">CGMCC 1.18437</strain>
    </source>
</reference>
<gene>
    <name evidence="2" type="ORF">GCM10017781_05870</name>
    <name evidence="3" type="ORF">HNQ07_000455</name>
</gene>
<keyword evidence="1" id="KW-0732">Signal</keyword>
<evidence type="ECO:0000256" key="1">
    <source>
        <dbReference type="SAM" id="SignalP"/>
    </source>
</evidence>
<dbReference type="EMBL" id="BNAJ01000001">
    <property type="protein sequence ID" value="GHF32098.1"/>
    <property type="molecule type" value="Genomic_DNA"/>
</dbReference>